<reference evidence="1 2" key="1">
    <citation type="submission" date="2015-12" db="EMBL/GenBank/DDBJ databases">
        <title>Complete genome of Roseateles depolymerans KCTC 42856.</title>
        <authorList>
            <person name="Kim K.M."/>
        </authorList>
    </citation>
    <scope>NUCLEOTIDE SEQUENCE [LARGE SCALE GENOMIC DNA]</scope>
    <source>
        <strain evidence="1 2">KCTC 42856</strain>
    </source>
</reference>
<dbReference type="OrthoDB" id="9167546at2"/>
<evidence type="ECO:0000313" key="1">
    <source>
        <dbReference type="EMBL" id="ALV08695.1"/>
    </source>
</evidence>
<protein>
    <submittedName>
        <fullName evidence="1">Uncharacterized protein</fullName>
    </submittedName>
</protein>
<evidence type="ECO:0000313" key="2">
    <source>
        <dbReference type="Proteomes" id="UP000060699"/>
    </source>
</evidence>
<dbReference type="RefSeq" id="WP_058936605.1">
    <property type="nucleotide sequence ID" value="NZ_CP013729.1"/>
</dbReference>
<gene>
    <name evidence="1" type="ORF">RD2015_4249</name>
</gene>
<keyword evidence="2" id="KW-1185">Reference proteome</keyword>
<dbReference type="KEGG" id="rdp:RD2015_4249"/>
<name>A0A0U3LUF5_9BURK</name>
<dbReference type="Proteomes" id="UP000060699">
    <property type="component" value="Chromosome"/>
</dbReference>
<proteinExistence type="predicted"/>
<organism evidence="1 2">
    <name type="scientific">Roseateles depolymerans</name>
    <dbReference type="NCBI Taxonomy" id="76731"/>
    <lineage>
        <taxon>Bacteria</taxon>
        <taxon>Pseudomonadati</taxon>
        <taxon>Pseudomonadota</taxon>
        <taxon>Betaproteobacteria</taxon>
        <taxon>Burkholderiales</taxon>
        <taxon>Sphaerotilaceae</taxon>
        <taxon>Roseateles</taxon>
    </lineage>
</organism>
<accession>A0A0U3LUF5</accession>
<dbReference type="EMBL" id="CP013729">
    <property type="protein sequence ID" value="ALV08695.1"/>
    <property type="molecule type" value="Genomic_DNA"/>
</dbReference>
<dbReference type="AlphaFoldDB" id="A0A0U3LUF5"/>
<sequence length="234" mass="24853">MNVTAIPAASPSYARSASQAPSAPTFSASAAASTLDRNSSTMLTLTYSAPDSAEQQTLYAKTLATRTGPMLAADDSIKTIEDRLQKFQKNLALARPDLAKTDWDITVKDGKIKVTGDIDPDDKRSMEARLNNDQALVGAVKSYMGAANAYLETSADNPAYTAMNGFTGKSTLYNFKEVGKQLEGKISFKELIAASWSAYDNPNGGEAADPGNYRGATSLEILASRLTSTALSEV</sequence>